<gene>
    <name evidence="1" type="ORF">L1987_85828</name>
</gene>
<comment type="caution">
    <text evidence="1">The sequence shown here is derived from an EMBL/GenBank/DDBJ whole genome shotgun (WGS) entry which is preliminary data.</text>
</comment>
<evidence type="ECO:0000313" key="2">
    <source>
        <dbReference type="Proteomes" id="UP001056120"/>
    </source>
</evidence>
<dbReference type="EMBL" id="CM042046">
    <property type="protein sequence ID" value="KAI3676227.1"/>
    <property type="molecule type" value="Genomic_DNA"/>
</dbReference>
<sequence>MDDVEAAKLHSKFIQVLSNRRSTQGEQGDLPVLILSMKESRMSKRPAIMFLHRTNKCKEWVRSLLEVYASHGYIAVAIDSSHHVNGSVEEMDDVKAAKLHSKLIQVLSSRRFSQGKLID</sequence>
<evidence type="ECO:0000313" key="1">
    <source>
        <dbReference type="EMBL" id="KAI3676227.1"/>
    </source>
</evidence>
<reference evidence="2" key="1">
    <citation type="journal article" date="2022" name="Mol. Ecol. Resour.">
        <title>The genomes of chicory, endive, great burdock and yacon provide insights into Asteraceae palaeo-polyploidization history and plant inulin production.</title>
        <authorList>
            <person name="Fan W."/>
            <person name="Wang S."/>
            <person name="Wang H."/>
            <person name="Wang A."/>
            <person name="Jiang F."/>
            <person name="Liu H."/>
            <person name="Zhao H."/>
            <person name="Xu D."/>
            <person name="Zhang Y."/>
        </authorList>
    </citation>
    <scope>NUCLEOTIDE SEQUENCE [LARGE SCALE GENOMIC DNA]</scope>
    <source>
        <strain evidence="2">cv. Yunnan</strain>
    </source>
</reference>
<keyword evidence="2" id="KW-1185">Reference proteome</keyword>
<dbReference type="Proteomes" id="UP001056120">
    <property type="component" value="Linkage Group LG29"/>
</dbReference>
<accession>A0ACB8XXN2</accession>
<proteinExistence type="predicted"/>
<protein>
    <submittedName>
        <fullName evidence="1">Uncharacterized protein</fullName>
    </submittedName>
</protein>
<organism evidence="1 2">
    <name type="scientific">Smallanthus sonchifolius</name>
    <dbReference type="NCBI Taxonomy" id="185202"/>
    <lineage>
        <taxon>Eukaryota</taxon>
        <taxon>Viridiplantae</taxon>
        <taxon>Streptophyta</taxon>
        <taxon>Embryophyta</taxon>
        <taxon>Tracheophyta</taxon>
        <taxon>Spermatophyta</taxon>
        <taxon>Magnoliopsida</taxon>
        <taxon>eudicotyledons</taxon>
        <taxon>Gunneridae</taxon>
        <taxon>Pentapetalae</taxon>
        <taxon>asterids</taxon>
        <taxon>campanulids</taxon>
        <taxon>Asterales</taxon>
        <taxon>Asteraceae</taxon>
        <taxon>Asteroideae</taxon>
        <taxon>Heliantheae alliance</taxon>
        <taxon>Millerieae</taxon>
        <taxon>Smallanthus</taxon>
    </lineage>
</organism>
<reference evidence="1 2" key="2">
    <citation type="journal article" date="2022" name="Mol. Ecol. Resour.">
        <title>The genomes of chicory, endive, great burdock and yacon provide insights into Asteraceae paleo-polyploidization history and plant inulin production.</title>
        <authorList>
            <person name="Fan W."/>
            <person name="Wang S."/>
            <person name="Wang H."/>
            <person name="Wang A."/>
            <person name="Jiang F."/>
            <person name="Liu H."/>
            <person name="Zhao H."/>
            <person name="Xu D."/>
            <person name="Zhang Y."/>
        </authorList>
    </citation>
    <scope>NUCLEOTIDE SEQUENCE [LARGE SCALE GENOMIC DNA]</scope>
    <source>
        <strain evidence="2">cv. Yunnan</strain>
        <tissue evidence="1">Leaves</tissue>
    </source>
</reference>
<name>A0ACB8XXN2_9ASTR</name>